<sequence length="341" mass="38824">MEIDSLCFPNENDAYDLVAVIGTPLVLSADNGYGENMLHYPIDQLIRSPMIFFREQLGSSVLPVTIDRDVIGRTTTTKAKLRPDFLCWVGDVVLLKGEEKSLESEFNNACEELCVRMSTLDPIYFGDMSYILCYSAGGKWIQFFALDKLKMLYPLTAKFDRTNVCDKISVINTIINIMRLIVTVKNILPKDILPLGRIFCKGCTSITFLESSVKNSIREFKNHYPFANMETLRNMYQVAIGKQGLVQALDQPKLKRDGSYEVMLATRGFYIIPKTEQELQHAIRDILYGLHALHKQPGGYVLIDFEHGGLACEKPPFLQLTDGMMRHWSQEAFTVKYQTFI</sequence>
<protein>
    <submittedName>
        <fullName evidence="1">7837_t:CDS:1</fullName>
    </submittedName>
</protein>
<keyword evidence="2" id="KW-1185">Reference proteome</keyword>
<feature type="non-terminal residue" evidence="1">
    <location>
        <position position="341"/>
    </location>
</feature>
<organism evidence="1 2">
    <name type="scientific">Paraglomus brasilianum</name>
    <dbReference type="NCBI Taxonomy" id="144538"/>
    <lineage>
        <taxon>Eukaryota</taxon>
        <taxon>Fungi</taxon>
        <taxon>Fungi incertae sedis</taxon>
        <taxon>Mucoromycota</taxon>
        <taxon>Glomeromycotina</taxon>
        <taxon>Glomeromycetes</taxon>
        <taxon>Paraglomerales</taxon>
        <taxon>Paraglomeraceae</taxon>
        <taxon>Paraglomus</taxon>
    </lineage>
</organism>
<name>A0A9N9GFD0_9GLOM</name>
<evidence type="ECO:0000313" key="1">
    <source>
        <dbReference type="EMBL" id="CAG8606395.1"/>
    </source>
</evidence>
<dbReference type="EMBL" id="CAJVPI010001313">
    <property type="protein sequence ID" value="CAG8606395.1"/>
    <property type="molecule type" value="Genomic_DNA"/>
</dbReference>
<proteinExistence type="predicted"/>
<dbReference type="Proteomes" id="UP000789739">
    <property type="component" value="Unassembled WGS sequence"/>
</dbReference>
<gene>
    <name evidence="1" type="ORF">PBRASI_LOCUS7926</name>
</gene>
<comment type="caution">
    <text evidence="1">The sequence shown here is derived from an EMBL/GenBank/DDBJ whole genome shotgun (WGS) entry which is preliminary data.</text>
</comment>
<dbReference type="AlphaFoldDB" id="A0A9N9GFD0"/>
<evidence type="ECO:0000313" key="2">
    <source>
        <dbReference type="Proteomes" id="UP000789739"/>
    </source>
</evidence>
<reference evidence="1" key="1">
    <citation type="submission" date="2021-06" db="EMBL/GenBank/DDBJ databases">
        <authorList>
            <person name="Kallberg Y."/>
            <person name="Tangrot J."/>
            <person name="Rosling A."/>
        </authorList>
    </citation>
    <scope>NUCLEOTIDE SEQUENCE</scope>
    <source>
        <strain evidence="1">BR232B</strain>
    </source>
</reference>
<accession>A0A9N9GFD0</accession>